<gene>
    <name evidence="2" type="ORF">GCM10022224_034390</name>
</gene>
<proteinExistence type="predicted"/>
<evidence type="ECO:0000313" key="2">
    <source>
        <dbReference type="EMBL" id="GAA3667321.1"/>
    </source>
</evidence>
<dbReference type="PROSITE" id="PS50995">
    <property type="entry name" value="HTH_MARR_2"/>
    <property type="match status" value="1"/>
</dbReference>
<dbReference type="InterPro" id="IPR036390">
    <property type="entry name" value="WH_DNA-bd_sf"/>
</dbReference>
<organism evidence="2 3">
    <name type="scientific">Nonomuraea antimicrobica</name>
    <dbReference type="NCBI Taxonomy" id="561173"/>
    <lineage>
        <taxon>Bacteria</taxon>
        <taxon>Bacillati</taxon>
        <taxon>Actinomycetota</taxon>
        <taxon>Actinomycetes</taxon>
        <taxon>Streptosporangiales</taxon>
        <taxon>Streptosporangiaceae</taxon>
        <taxon>Nonomuraea</taxon>
    </lineage>
</organism>
<dbReference type="PANTHER" id="PTHR33164">
    <property type="entry name" value="TRANSCRIPTIONAL REGULATOR, MARR FAMILY"/>
    <property type="match status" value="1"/>
</dbReference>
<dbReference type="SMART" id="SM00347">
    <property type="entry name" value="HTH_MARR"/>
    <property type="match status" value="1"/>
</dbReference>
<evidence type="ECO:0000313" key="3">
    <source>
        <dbReference type="Proteomes" id="UP001500902"/>
    </source>
</evidence>
<dbReference type="Proteomes" id="UP001500902">
    <property type="component" value="Unassembled WGS sequence"/>
</dbReference>
<dbReference type="PANTHER" id="PTHR33164:SF57">
    <property type="entry name" value="MARR-FAMILY TRANSCRIPTIONAL REGULATOR"/>
    <property type="match status" value="1"/>
</dbReference>
<dbReference type="InterPro" id="IPR036388">
    <property type="entry name" value="WH-like_DNA-bd_sf"/>
</dbReference>
<comment type="caution">
    <text evidence="2">The sequence shown here is derived from an EMBL/GenBank/DDBJ whole genome shotgun (WGS) entry which is preliminary data.</text>
</comment>
<accession>A0ABP7BTK4</accession>
<dbReference type="Pfam" id="PF12802">
    <property type="entry name" value="MarR_2"/>
    <property type="match status" value="1"/>
</dbReference>
<keyword evidence="3" id="KW-1185">Reference proteome</keyword>
<dbReference type="InterPro" id="IPR000835">
    <property type="entry name" value="HTH_MarR-typ"/>
</dbReference>
<protein>
    <recommendedName>
        <fullName evidence="1">HTH marR-type domain-containing protein</fullName>
    </recommendedName>
</protein>
<evidence type="ECO:0000259" key="1">
    <source>
        <dbReference type="PROSITE" id="PS50995"/>
    </source>
</evidence>
<reference evidence="3" key="1">
    <citation type="journal article" date="2019" name="Int. J. Syst. Evol. Microbiol.">
        <title>The Global Catalogue of Microorganisms (GCM) 10K type strain sequencing project: providing services to taxonomists for standard genome sequencing and annotation.</title>
        <authorList>
            <consortium name="The Broad Institute Genomics Platform"/>
            <consortium name="The Broad Institute Genome Sequencing Center for Infectious Disease"/>
            <person name="Wu L."/>
            <person name="Ma J."/>
        </authorList>
    </citation>
    <scope>NUCLEOTIDE SEQUENCE [LARGE SCALE GENOMIC DNA]</scope>
    <source>
        <strain evidence="3">JCM 16904</strain>
    </source>
</reference>
<name>A0ABP7BTK4_9ACTN</name>
<feature type="domain" description="HTH marR-type" evidence="1">
    <location>
        <begin position="11"/>
        <end position="151"/>
    </location>
</feature>
<dbReference type="InterPro" id="IPR039422">
    <property type="entry name" value="MarR/SlyA-like"/>
</dbReference>
<dbReference type="SUPFAM" id="SSF46785">
    <property type="entry name" value="Winged helix' DNA-binding domain"/>
    <property type="match status" value="1"/>
</dbReference>
<dbReference type="Gene3D" id="1.10.10.10">
    <property type="entry name" value="Winged helix-like DNA-binding domain superfamily/Winged helix DNA-binding domain"/>
    <property type="match status" value="1"/>
</dbReference>
<sequence>MSMSSNSEAARREILELIPQVAVYFRQHPAPGMPDGLRTVFESHSLTRRHGAVVTQLGIDSPLTVSELAARLDVSLPNASDLVSDLCRAGLADRAPDPANRRRTLVHLSPEHRAVVTEFLQMRAGPLLRAMDALTPQQREGFLAGLRAWAAEIADRG</sequence>
<dbReference type="EMBL" id="BAAAZP010000067">
    <property type="protein sequence ID" value="GAA3667321.1"/>
    <property type="molecule type" value="Genomic_DNA"/>
</dbReference>